<dbReference type="Gene3D" id="3.90.1340.10">
    <property type="entry name" value="Phage tail collar domain"/>
    <property type="match status" value="1"/>
</dbReference>
<feature type="domain" description="Phage tail collar" evidence="2">
    <location>
        <begin position="450"/>
        <end position="508"/>
    </location>
</feature>
<evidence type="ECO:0000259" key="2">
    <source>
        <dbReference type="Pfam" id="PF07484"/>
    </source>
</evidence>
<protein>
    <recommendedName>
        <fullName evidence="2">Phage tail collar domain-containing protein</fullName>
    </recommendedName>
</protein>
<dbReference type="Pfam" id="PF07484">
    <property type="entry name" value="Collar"/>
    <property type="match status" value="1"/>
</dbReference>
<name>A0A817A372_9BILA</name>
<evidence type="ECO:0000313" key="4">
    <source>
        <dbReference type="Proteomes" id="UP000663824"/>
    </source>
</evidence>
<evidence type="ECO:0000313" key="3">
    <source>
        <dbReference type="EMBL" id="CAF2240065.1"/>
    </source>
</evidence>
<dbReference type="EMBL" id="CAJNRE010020747">
    <property type="protein sequence ID" value="CAF2240065.1"/>
    <property type="molecule type" value="Genomic_DNA"/>
</dbReference>
<dbReference type="InterPro" id="IPR011083">
    <property type="entry name" value="Phage_tail_collar_dom"/>
</dbReference>
<dbReference type="SUPFAM" id="SSF88874">
    <property type="entry name" value="Receptor-binding domain of short tail fibre protein gp12"/>
    <property type="match status" value="1"/>
</dbReference>
<dbReference type="InterPro" id="IPR037053">
    <property type="entry name" value="Phage_tail_collar_dom_sf"/>
</dbReference>
<dbReference type="Proteomes" id="UP000663824">
    <property type="component" value="Unassembled WGS sequence"/>
</dbReference>
<feature type="signal peptide" evidence="1">
    <location>
        <begin position="1"/>
        <end position="20"/>
    </location>
</feature>
<dbReference type="AlphaFoldDB" id="A0A817A372"/>
<comment type="caution">
    <text evidence="3">The sequence shown here is derived from an EMBL/GenBank/DDBJ whole genome shotgun (WGS) entry which is preliminary data.</text>
</comment>
<feature type="chain" id="PRO_5032939821" description="Phage tail collar domain-containing protein" evidence="1">
    <location>
        <begin position="21"/>
        <end position="655"/>
    </location>
</feature>
<accession>A0A817A372</accession>
<evidence type="ECO:0000256" key="1">
    <source>
        <dbReference type="SAM" id="SignalP"/>
    </source>
</evidence>
<sequence>MKINSLLAIILLLIPQSTVALNTTNYKADRPDSSYGTGIVNTQIHTIVDYHGQQIYIYKSLSNDPNNLIYYYVPIMFPKKKLNTNWIWTSGRGELRLNVMFGNDDIDDMARKKVAKTGETGTFDVAPLIIDSFSAFIVNANNKPVPGVHPFRRTHPSDKTMTIRFECSSEVIAKEVMSRVIDGDYDVEFAFFFAGLNKVSTSIMSITSDSLKSVLSKTTADGGNTKSTYIHRGQANKFVSTYLANVRKMIYKEDPKSNTSSLTAGLEDQFVSLMQQGMGNSKQEKLDLNMYGQVWSSTETNYRNTSDKYYDFHEEYAKSLAVSAAFKSSASILGTLSGSMDISGSVNKAESGAIGKTTHDAISLTDIKKYLDQKSIETEWQGEKIIPKSFQVYKLTDITDNLQVTLMAKELTAEKTNNAMIRTMSTLNLPPTFGGLTETSVIQSSTCMIGEIRLYAADSPPPFPWLFCNGTAISRIEYQRLFSVIGESFGAGDGKITFNVPDFRDRFPLGLNPTTSQVEGWGKGGNKEQTLTIAQIPTHQHSVGTLVTTNAGTHTHSVYGPGHNHGGSTEQTSFIITGGRYGYNHSAGRGNVGTWHKYHQHVIPMGQTGITLGYDGTHSHSINGLTDSVGGGKSFSIMPPYQTIAYIIFTGENCA</sequence>
<reference evidence="3" key="1">
    <citation type="submission" date="2021-02" db="EMBL/GenBank/DDBJ databases">
        <authorList>
            <person name="Nowell W R."/>
        </authorList>
    </citation>
    <scope>NUCLEOTIDE SEQUENCE</scope>
</reference>
<organism evidence="3 4">
    <name type="scientific">Rotaria magnacalcarata</name>
    <dbReference type="NCBI Taxonomy" id="392030"/>
    <lineage>
        <taxon>Eukaryota</taxon>
        <taxon>Metazoa</taxon>
        <taxon>Spiralia</taxon>
        <taxon>Gnathifera</taxon>
        <taxon>Rotifera</taxon>
        <taxon>Eurotatoria</taxon>
        <taxon>Bdelloidea</taxon>
        <taxon>Philodinida</taxon>
        <taxon>Philodinidae</taxon>
        <taxon>Rotaria</taxon>
    </lineage>
</organism>
<proteinExistence type="predicted"/>
<gene>
    <name evidence="3" type="ORF">MBJ925_LOCUS37302</name>
</gene>
<keyword evidence="1" id="KW-0732">Signal</keyword>